<organism evidence="2 3">
    <name type="scientific">Kutzneria kofuensis</name>
    <dbReference type="NCBI Taxonomy" id="103725"/>
    <lineage>
        <taxon>Bacteria</taxon>
        <taxon>Bacillati</taxon>
        <taxon>Actinomycetota</taxon>
        <taxon>Actinomycetes</taxon>
        <taxon>Pseudonocardiales</taxon>
        <taxon>Pseudonocardiaceae</taxon>
        <taxon>Kutzneria</taxon>
    </lineage>
</organism>
<dbReference type="Pfam" id="PF18167">
    <property type="entry name" value="Sa_NUDIX"/>
    <property type="match status" value="1"/>
</dbReference>
<dbReference type="AlphaFoldDB" id="A0A7W9NJZ6"/>
<keyword evidence="3" id="KW-1185">Reference proteome</keyword>
<evidence type="ECO:0000313" key="3">
    <source>
        <dbReference type="Proteomes" id="UP000585638"/>
    </source>
</evidence>
<gene>
    <name evidence="2" type="ORF">BJ998_006656</name>
</gene>
<comment type="caution">
    <text evidence="2">The sequence shown here is derived from an EMBL/GenBank/DDBJ whole genome shotgun (WGS) entry which is preliminary data.</text>
</comment>
<evidence type="ECO:0000259" key="1">
    <source>
        <dbReference type="Pfam" id="PF18167"/>
    </source>
</evidence>
<sequence length="191" mass="20880">MFWQRRARPVRVCCAAVLRVREDDRIVLVESKTRPGAFAPPGGVIRYAGPAADVLGRLGFAGDNDHHLRGSLPTRSVEGFVRWFSSGAYREDGEECLRRVLAEVLAELGVPGQNLSFDRLRTEVECSTLELRGFEFYDLVSPVRDRLLALAADPRVHTVLSASAQEVARGRVGTALVAPHAAHLLGNPVSP</sequence>
<accession>A0A7W9NJZ6</accession>
<feature type="domain" description="CD-NTase-associated protein 16 NUDIX" evidence="1">
    <location>
        <begin position="10"/>
        <end position="112"/>
    </location>
</feature>
<dbReference type="Proteomes" id="UP000585638">
    <property type="component" value="Unassembled WGS sequence"/>
</dbReference>
<dbReference type="RefSeq" id="WP_184867251.1">
    <property type="nucleotide sequence ID" value="NZ_JACHIR010000001.1"/>
</dbReference>
<dbReference type="EMBL" id="JACHIR010000001">
    <property type="protein sequence ID" value="MBB5895460.1"/>
    <property type="molecule type" value="Genomic_DNA"/>
</dbReference>
<name>A0A7W9NJZ6_9PSEU</name>
<protein>
    <recommendedName>
        <fullName evidence="1">CD-NTase-associated protein 16 NUDIX domain-containing protein</fullName>
    </recommendedName>
</protein>
<proteinExistence type="predicted"/>
<reference evidence="2 3" key="1">
    <citation type="submission" date="2020-08" db="EMBL/GenBank/DDBJ databases">
        <title>Sequencing the genomes of 1000 actinobacteria strains.</title>
        <authorList>
            <person name="Klenk H.-P."/>
        </authorList>
    </citation>
    <scope>NUCLEOTIDE SEQUENCE [LARGE SCALE GENOMIC DNA]</scope>
    <source>
        <strain evidence="2 3">DSM 43851</strain>
    </source>
</reference>
<dbReference type="InterPro" id="IPR040829">
    <property type="entry name" value="Cap16_NUDIX"/>
</dbReference>
<evidence type="ECO:0000313" key="2">
    <source>
        <dbReference type="EMBL" id="MBB5895460.1"/>
    </source>
</evidence>